<evidence type="ECO:0000259" key="3">
    <source>
        <dbReference type="Pfam" id="PF16537"/>
    </source>
</evidence>
<proteinExistence type="predicted"/>
<feature type="domain" description="Type II secretion system protein GspB C-terminal" evidence="3">
    <location>
        <begin position="170"/>
        <end position="226"/>
    </location>
</feature>
<evidence type="ECO:0000313" key="4">
    <source>
        <dbReference type="EMBL" id="UWZ81427.1"/>
    </source>
</evidence>
<evidence type="ECO:0000256" key="2">
    <source>
        <dbReference type="SAM" id="Phobius"/>
    </source>
</evidence>
<dbReference type="Proteomes" id="UP001060414">
    <property type="component" value="Chromosome"/>
</dbReference>
<keyword evidence="2" id="KW-1133">Transmembrane helix</keyword>
<keyword evidence="2" id="KW-0812">Transmembrane</keyword>
<dbReference type="Pfam" id="PF16537">
    <property type="entry name" value="T2SSB"/>
    <property type="match status" value="1"/>
</dbReference>
<accession>A0ABY5ZTZ5</accession>
<organism evidence="4 5">
    <name type="scientific">Geoalkalibacter halelectricus</name>
    <dbReference type="NCBI Taxonomy" id="2847045"/>
    <lineage>
        <taxon>Bacteria</taxon>
        <taxon>Pseudomonadati</taxon>
        <taxon>Thermodesulfobacteriota</taxon>
        <taxon>Desulfuromonadia</taxon>
        <taxon>Desulfuromonadales</taxon>
        <taxon>Geoalkalibacteraceae</taxon>
        <taxon>Geoalkalibacter</taxon>
    </lineage>
</organism>
<dbReference type="RefSeq" id="WP_260749802.1">
    <property type="nucleotide sequence ID" value="NZ_CP092109.1"/>
</dbReference>
<protein>
    <submittedName>
        <fullName evidence="4">General secretion pathway protein GspB</fullName>
    </submittedName>
</protein>
<feature type="region of interest" description="Disordered" evidence="1">
    <location>
        <begin position="108"/>
        <end position="127"/>
    </location>
</feature>
<gene>
    <name evidence="4" type="ORF">L9S41_08530</name>
</gene>
<feature type="compositionally biased region" description="Pro residues" evidence="1">
    <location>
        <begin position="116"/>
        <end position="127"/>
    </location>
</feature>
<reference evidence="4" key="1">
    <citation type="journal article" date="2022" name="Environ. Microbiol.">
        <title>Geoalkalibacter halelectricus SAP #1 sp. nov. possessing extracellular electron transfer and mineral#reducing capabilities from a haloalkaline environment.</title>
        <authorList>
            <person name="Yadav S."/>
            <person name="Singh R."/>
            <person name="Sundharam S.S."/>
            <person name="Chaudhary S."/>
            <person name="Krishnamurthi S."/>
            <person name="Patil S.A."/>
        </authorList>
    </citation>
    <scope>NUCLEOTIDE SEQUENCE</scope>
    <source>
        <strain evidence="4">SAP-1</strain>
    </source>
</reference>
<sequence>MSFILDALRKSDKKRPTGQVPDLQTDHLRAAHRSRRKASPLLVLLVVALLLNASLLTWWLLPRQSSPEAPQLAASGTEVAAPVEISPVAPLESPGGSASVAVAGLQDESPSQAPALEPPEAPAVPATPAPQADFLLAELQAPRPHEVVATLAQPLPRLEELSRAQRAGFPDFSFSLHYYTAEPAQRLVRINGLLLREGQSLAEDLVLEEITPSGAVFDYQGMLFSVTRY</sequence>
<evidence type="ECO:0000313" key="5">
    <source>
        <dbReference type="Proteomes" id="UP001060414"/>
    </source>
</evidence>
<keyword evidence="5" id="KW-1185">Reference proteome</keyword>
<keyword evidence="2" id="KW-0472">Membrane</keyword>
<name>A0ABY5ZTZ5_9BACT</name>
<dbReference type="InterPro" id="IPR032389">
    <property type="entry name" value="GspB_C"/>
</dbReference>
<feature type="transmembrane region" description="Helical" evidence="2">
    <location>
        <begin position="41"/>
        <end position="61"/>
    </location>
</feature>
<dbReference type="EMBL" id="CP092109">
    <property type="protein sequence ID" value="UWZ81427.1"/>
    <property type="molecule type" value="Genomic_DNA"/>
</dbReference>
<evidence type="ECO:0000256" key="1">
    <source>
        <dbReference type="SAM" id="MobiDB-lite"/>
    </source>
</evidence>